<keyword evidence="8" id="KW-0460">Magnesium</keyword>
<dbReference type="Pfam" id="PF01223">
    <property type="entry name" value="Endonuclease_NS"/>
    <property type="match status" value="1"/>
</dbReference>
<keyword evidence="5 13" id="KW-0479">Metal-binding</keyword>
<dbReference type="GO" id="GO:0004521">
    <property type="term" value="F:RNA endonuclease activity"/>
    <property type="evidence" value="ECO:0007669"/>
    <property type="project" value="TreeGrafter"/>
</dbReference>
<evidence type="ECO:0000259" key="15">
    <source>
        <dbReference type="SMART" id="SM00477"/>
    </source>
</evidence>
<dbReference type="GO" id="GO:0005634">
    <property type="term" value="C:nucleus"/>
    <property type="evidence" value="ECO:0007669"/>
    <property type="project" value="TreeGrafter"/>
</dbReference>
<proteinExistence type="inferred from homology"/>
<evidence type="ECO:0000256" key="5">
    <source>
        <dbReference type="ARBA" id="ARBA00022723"/>
    </source>
</evidence>
<dbReference type="GO" id="GO:0000014">
    <property type="term" value="F:single-stranded DNA endodeoxyribonuclease activity"/>
    <property type="evidence" value="ECO:0007669"/>
    <property type="project" value="TreeGrafter"/>
</dbReference>
<evidence type="ECO:0000256" key="11">
    <source>
        <dbReference type="ARBA" id="ARBA00023157"/>
    </source>
</evidence>
<dbReference type="PANTHER" id="PTHR13966">
    <property type="entry name" value="ENDONUCLEASE RELATED"/>
    <property type="match status" value="1"/>
</dbReference>
<accession>A0AAE1Q0E8</accession>
<evidence type="ECO:0000256" key="12">
    <source>
        <dbReference type="PIRSR" id="PIRSR640255-1"/>
    </source>
</evidence>
<dbReference type="PROSITE" id="PS01070">
    <property type="entry name" value="NUCLEASE_NON_SPEC"/>
    <property type="match status" value="1"/>
</dbReference>
<dbReference type="PANTHER" id="PTHR13966:SF5">
    <property type="entry name" value="ENDONUCLEASE G, MITOCHONDRIAL"/>
    <property type="match status" value="1"/>
</dbReference>
<evidence type="ECO:0000256" key="14">
    <source>
        <dbReference type="RuleBase" id="RU366055"/>
    </source>
</evidence>
<reference evidence="17" key="1">
    <citation type="submission" date="2023-11" db="EMBL/GenBank/DDBJ databases">
        <title>Genome assemblies of two species of porcelain crab, Petrolisthes cinctipes and Petrolisthes manimaculis (Anomura: Porcellanidae).</title>
        <authorList>
            <person name="Angst P."/>
        </authorList>
    </citation>
    <scope>NUCLEOTIDE SEQUENCE</scope>
    <source>
        <strain evidence="17">PB745_02</strain>
        <tissue evidence="17">Gill</tissue>
    </source>
</reference>
<feature type="domain" description="DNA/RNA non-specific endonuclease/pyrophosphatase/phosphodiesterase" evidence="16">
    <location>
        <begin position="96"/>
        <end position="307"/>
    </location>
</feature>
<evidence type="ECO:0000259" key="16">
    <source>
        <dbReference type="SMART" id="SM00892"/>
    </source>
</evidence>
<dbReference type="InterPro" id="IPR044925">
    <property type="entry name" value="His-Me_finger_sf"/>
</dbReference>
<keyword evidence="7 14" id="KW-0378">Hydrolase</keyword>
<feature type="binding site" evidence="13">
    <location>
        <position position="194"/>
    </location>
    <ligand>
        <name>Mg(2+)</name>
        <dbReference type="ChEBI" id="CHEBI:18420"/>
        <note>catalytic</note>
    </ligand>
</feature>
<dbReference type="GO" id="GO:0003676">
    <property type="term" value="F:nucleic acid binding"/>
    <property type="evidence" value="ECO:0007669"/>
    <property type="project" value="InterPro"/>
</dbReference>
<dbReference type="InterPro" id="IPR040255">
    <property type="entry name" value="Non-specific_endonuclease"/>
</dbReference>
<gene>
    <name evidence="17" type="ORF">Pmani_011061</name>
</gene>
<feature type="domain" description="ENPP1-3/EXOG-like endonuclease/phosphodiesterase" evidence="15">
    <location>
        <begin position="97"/>
        <end position="307"/>
    </location>
</feature>
<evidence type="ECO:0000313" key="18">
    <source>
        <dbReference type="Proteomes" id="UP001292094"/>
    </source>
</evidence>
<evidence type="ECO:0000256" key="2">
    <source>
        <dbReference type="ARBA" id="ARBA00004173"/>
    </source>
</evidence>
<keyword evidence="4 14" id="KW-0540">Nuclease</keyword>
<dbReference type="InterPro" id="IPR044929">
    <property type="entry name" value="DNA/RNA_non-sp_Endonuclease_sf"/>
</dbReference>
<dbReference type="GO" id="GO:0006309">
    <property type="term" value="P:apoptotic DNA fragmentation"/>
    <property type="evidence" value="ECO:0007669"/>
    <property type="project" value="TreeGrafter"/>
</dbReference>
<dbReference type="SMART" id="SM00892">
    <property type="entry name" value="Endonuclease_NS"/>
    <property type="match status" value="1"/>
</dbReference>
<organism evidence="17 18">
    <name type="scientific">Petrolisthes manimaculis</name>
    <dbReference type="NCBI Taxonomy" id="1843537"/>
    <lineage>
        <taxon>Eukaryota</taxon>
        <taxon>Metazoa</taxon>
        <taxon>Ecdysozoa</taxon>
        <taxon>Arthropoda</taxon>
        <taxon>Crustacea</taxon>
        <taxon>Multicrustacea</taxon>
        <taxon>Malacostraca</taxon>
        <taxon>Eumalacostraca</taxon>
        <taxon>Eucarida</taxon>
        <taxon>Decapoda</taxon>
        <taxon>Pleocyemata</taxon>
        <taxon>Anomura</taxon>
        <taxon>Galatheoidea</taxon>
        <taxon>Porcellanidae</taxon>
        <taxon>Petrolisthes</taxon>
    </lineage>
</organism>
<dbReference type="AlphaFoldDB" id="A0AAE1Q0E8"/>
<evidence type="ECO:0000256" key="8">
    <source>
        <dbReference type="ARBA" id="ARBA00022842"/>
    </source>
</evidence>
<evidence type="ECO:0000256" key="4">
    <source>
        <dbReference type="ARBA" id="ARBA00022722"/>
    </source>
</evidence>
<sequence>MSGLLRRASQVVVLGCVAGAGWVVGHNTHTLHTPPSGQQHTPLTLPIFQTVKAAAIQGGSVVSTEPPHELPPPAPNAPHIGQIMRFGFPGLTNVRSLDDYVLSYDTRNRIPYWVCEHLTSASVTKNPNVDRSKCDFHEDLSVHEYFRAENSDYKRSGFDRGHMAAAGNHRLSQEDCKQTFLLSNMAPQVGRGFNRDKWNELESYCRKLVRENANVYICTGPLFLPRREEDGKLYVKYQVLGQNHVAVPTHFFKVVVCESKTGELSLESFLMPNIAIDDGTPLSTFHVPTDVVERASGLLFFDKIGKNKFKMINGGVSHWERLQSPGQSTQQFLLLHLSLWCISFTPVASQTTQLAYN</sequence>
<evidence type="ECO:0000256" key="9">
    <source>
        <dbReference type="ARBA" id="ARBA00022946"/>
    </source>
</evidence>
<dbReference type="InterPro" id="IPR020821">
    <property type="entry name" value="ENPP1-3/EXOG-like_nuc-like"/>
</dbReference>
<evidence type="ECO:0000313" key="17">
    <source>
        <dbReference type="EMBL" id="KAK4317881.1"/>
    </source>
</evidence>
<keyword evidence="6 14" id="KW-0255">Endonuclease</keyword>
<comment type="caution">
    <text evidence="17">The sequence shown here is derived from an EMBL/GenBank/DDBJ whole genome shotgun (WGS) entry which is preliminary data.</text>
</comment>
<dbReference type="SMART" id="SM00477">
    <property type="entry name" value="NUC"/>
    <property type="match status" value="1"/>
</dbReference>
<protein>
    <recommendedName>
        <fullName evidence="14">Endonuclease</fullName>
        <ecNumber evidence="14">3.1.30.-</ecNumber>
    </recommendedName>
</protein>
<name>A0AAE1Q0E8_9EUCA</name>
<comment type="cofactor">
    <cofactor evidence="1 14">
        <name>Mg(2+)</name>
        <dbReference type="ChEBI" id="CHEBI:18420"/>
    </cofactor>
</comment>
<evidence type="ECO:0000256" key="3">
    <source>
        <dbReference type="ARBA" id="ARBA00010052"/>
    </source>
</evidence>
<comment type="subcellular location">
    <subcellularLocation>
        <location evidence="2">Mitochondrion</location>
    </subcellularLocation>
</comment>
<dbReference type="EC" id="3.1.30.-" evidence="14"/>
<evidence type="ECO:0000256" key="7">
    <source>
        <dbReference type="ARBA" id="ARBA00022801"/>
    </source>
</evidence>
<dbReference type="GO" id="GO:0046872">
    <property type="term" value="F:metal ion binding"/>
    <property type="evidence" value="ECO:0007669"/>
    <property type="project" value="UniProtKB-KW"/>
</dbReference>
<dbReference type="FunFam" id="3.40.570.10:FF:000002">
    <property type="entry name" value="Endonuclease G, mitochondrial"/>
    <property type="match status" value="1"/>
</dbReference>
<evidence type="ECO:0000256" key="6">
    <source>
        <dbReference type="ARBA" id="ARBA00022759"/>
    </source>
</evidence>
<dbReference type="InterPro" id="IPR001604">
    <property type="entry name" value="Endo_G_ENPP1-like_dom"/>
</dbReference>
<keyword evidence="18" id="KW-1185">Reference proteome</keyword>
<evidence type="ECO:0000256" key="13">
    <source>
        <dbReference type="PIRSR" id="PIRSR640255-2"/>
    </source>
</evidence>
<keyword evidence="10" id="KW-0496">Mitochondrion</keyword>
<keyword evidence="11" id="KW-1015">Disulfide bond</keyword>
<comment type="similarity">
    <text evidence="3 14">Belongs to the DNA/RNA non-specific endonuclease family.</text>
</comment>
<dbReference type="Gene3D" id="3.40.570.10">
    <property type="entry name" value="Extracellular Endonuclease, subunit A"/>
    <property type="match status" value="1"/>
</dbReference>
<evidence type="ECO:0000256" key="10">
    <source>
        <dbReference type="ARBA" id="ARBA00023128"/>
    </source>
</evidence>
<dbReference type="InterPro" id="IPR018524">
    <property type="entry name" value="DNA/RNA_endonuclease_AS"/>
</dbReference>
<dbReference type="Proteomes" id="UP001292094">
    <property type="component" value="Unassembled WGS sequence"/>
</dbReference>
<keyword evidence="9" id="KW-0809">Transit peptide</keyword>
<feature type="active site" description="Proton acceptor" evidence="12">
    <location>
        <position position="162"/>
    </location>
</feature>
<dbReference type="SUPFAM" id="SSF54060">
    <property type="entry name" value="His-Me finger endonucleases"/>
    <property type="match status" value="1"/>
</dbReference>
<evidence type="ECO:0000256" key="1">
    <source>
        <dbReference type="ARBA" id="ARBA00001946"/>
    </source>
</evidence>
<dbReference type="EMBL" id="JAWZYT010000884">
    <property type="protein sequence ID" value="KAK4317881.1"/>
    <property type="molecule type" value="Genomic_DNA"/>
</dbReference>
<dbReference type="CDD" id="cd00091">
    <property type="entry name" value="NUC"/>
    <property type="match status" value="1"/>
</dbReference>
<dbReference type="GO" id="GO:0005743">
    <property type="term" value="C:mitochondrial inner membrane"/>
    <property type="evidence" value="ECO:0007669"/>
    <property type="project" value="TreeGrafter"/>
</dbReference>